<evidence type="ECO:0000256" key="1">
    <source>
        <dbReference type="SAM" id="MobiDB-lite"/>
    </source>
</evidence>
<evidence type="ECO:0000313" key="3">
    <source>
        <dbReference type="EMBL" id="KAJ7342224.1"/>
    </source>
</evidence>
<accession>A0A9Q0Y4F9</accession>
<proteinExistence type="predicted"/>
<reference evidence="3" key="1">
    <citation type="journal article" date="2023" name="DNA Res.">
        <title>Chromosome-level genome assembly of Phrynocephalus forsythii using third-generation DNA sequencing and Hi-C analysis.</title>
        <authorList>
            <person name="Qi Y."/>
            <person name="Zhao W."/>
            <person name="Zhao Y."/>
            <person name="Niu C."/>
            <person name="Cao S."/>
            <person name="Zhang Y."/>
        </authorList>
    </citation>
    <scope>NUCLEOTIDE SEQUENCE</scope>
    <source>
        <tissue evidence="3">Muscle</tissue>
    </source>
</reference>
<gene>
    <name evidence="3" type="ORF">JRQ81_009686</name>
</gene>
<feature type="compositionally biased region" description="Basic residues" evidence="1">
    <location>
        <begin position="146"/>
        <end position="170"/>
    </location>
</feature>
<name>A0A9Q0Y4F9_9SAUR</name>
<dbReference type="InterPro" id="IPR040382">
    <property type="entry name" value="NOL10/Enp2"/>
</dbReference>
<organism evidence="3 4">
    <name type="scientific">Phrynocephalus forsythii</name>
    <dbReference type="NCBI Taxonomy" id="171643"/>
    <lineage>
        <taxon>Eukaryota</taxon>
        <taxon>Metazoa</taxon>
        <taxon>Chordata</taxon>
        <taxon>Craniata</taxon>
        <taxon>Vertebrata</taxon>
        <taxon>Euteleostomi</taxon>
        <taxon>Lepidosauria</taxon>
        <taxon>Squamata</taxon>
        <taxon>Bifurcata</taxon>
        <taxon>Unidentata</taxon>
        <taxon>Episquamata</taxon>
        <taxon>Toxicofera</taxon>
        <taxon>Iguania</taxon>
        <taxon>Acrodonta</taxon>
        <taxon>Agamidae</taxon>
        <taxon>Agaminae</taxon>
        <taxon>Phrynocephalus</taxon>
    </lineage>
</organism>
<feature type="domain" description="Nucleolar protein 10-like second" evidence="2">
    <location>
        <begin position="27"/>
        <end position="43"/>
    </location>
</feature>
<evidence type="ECO:0000259" key="2">
    <source>
        <dbReference type="Pfam" id="PF23097"/>
    </source>
</evidence>
<feature type="non-terminal residue" evidence="3">
    <location>
        <position position="170"/>
    </location>
</feature>
<dbReference type="PANTHER" id="PTHR14927">
    <property type="entry name" value="NUCLEOLAR PROTEIN 10"/>
    <property type="match status" value="1"/>
</dbReference>
<feature type="compositionally biased region" description="Basic and acidic residues" evidence="1">
    <location>
        <begin position="130"/>
        <end position="145"/>
    </location>
</feature>
<dbReference type="Proteomes" id="UP001142489">
    <property type="component" value="Unassembled WGS sequence"/>
</dbReference>
<dbReference type="Pfam" id="PF23097">
    <property type="entry name" value="NOL10_2nd"/>
    <property type="match status" value="1"/>
</dbReference>
<dbReference type="EMBL" id="JAPFRF010000002">
    <property type="protein sequence ID" value="KAJ7342224.1"/>
    <property type="molecule type" value="Genomic_DNA"/>
</dbReference>
<dbReference type="GO" id="GO:0030686">
    <property type="term" value="C:90S preribosome"/>
    <property type="evidence" value="ECO:0007669"/>
    <property type="project" value="TreeGrafter"/>
</dbReference>
<evidence type="ECO:0000313" key="4">
    <source>
        <dbReference type="Proteomes" id="UP001142489"/>
    </source>
</evidence>
<dbReference type="AlphaFoldDB" id="A0A9Q0Y4F9"/>
<dbReference type="GO" id="GO:0000462">
    <property type="term" value="P:maturation of SSU-rRNA from tricistronic rRNA transcript (SSU-rRNA, 5.8S rRNA, LSU-rRNA)"/>
    <property type="evidence" value="ECO:0007669"/>
    <property type="project" value="TreeGrafter"/>
</dbReference>
<dbReference type="InterPro" id="IPR056550">
    <property type="entry name" value="NOL10_2nd"/>
</dbReference>
<sequence length="170" mass="19908">VLGPAPKWCSFLDNLTEELEENPETTVYDDYKFVTRKDLENLGTCEEGTQPFCVRDSKPTFSRIAFYWLSGSIVLVVHTDVKLDTVRKKQMYEKAQKKTLEDRLQLEERVGALSVQDTSVGSKQVTFKLKKSEQQRKQQEAERHHHQERKKLRRSAGHLQSKRGRRRPFN</sequence>
<dbReference type="OrthoDB" id="273340at2759"/>
<comment type="caution">
    <text evidence="3">The sequence shown here is derived from an EMBL/GenBank/DDBJ whole genome shotgun (WGS) entry which is preliminary data.</text>
</comment>
<feature type="region of interest" description="Disordered" evidence="1">
    <location>
        <begin position="127"/>
        <end position="170"/>
    </location>
</feature>
<dbReference type="GO" id="GO:0032040">
    <property type="term" value="C:small-subunit processome"/>
    <property type="evidence" value="ECO:0007669"/>
    <property type="project" value="TreeGrafter"/>
</dbReference>
<keyword evidence="4" id="KW-1185">Reference proteome</keyword>
<protein>
    <recommendedName>
        <fullName evidence="2">Nucleolar protein 10-like second domain-containing protein</fullName>
    </recommendedName>
</protein>
<dbReference type="PANTHER" id="PTHR14927:SF0">
    <property type="entry name" value="NUCLEOLAR PROTEIN 10"/>
    <property type="match status" value="1"/>
</dbReference>